<dbReference type="AlphaFoldDB" id="A0AAP0C7K7"/>
<feature type="domain" description="DC1" evidence="3">
    <location>
        <begin position="393"/>
        <end position="441"/>
    </location>
</feature>
<feature type="domain" description="DC1" evidence="3">
    <location>
        <begin position="62"/>
        <end position="110"/>
    </location>
</feature>
<keyword evidence="5" id="KW-1185">Reference proteome</keyword>
<name>A0AAP0C7K7_9ASTR</name>
<dbReference type="Pfam" id="PF03107">
    <property type="entry name" value="C1_2"/>
    <property type="match status" value="5"/>
</dbReference>
<dbReference type="EMBL" id="JBCNJP010000027">
    <property type="protein sequence ID" value="KAK9051596.1"/>
    <property type="molecule type" value="Genomic_DNA"/>
</dbReference>
<dbReference type="PANTHER" id="PTHR46288:SF84">
    <property type="entry name" value="DC1 DOMAIN-CONTAINING PROTEIN"/>
    <property type="match status" value="1"/>
</dbReference>
<feature type="domain" description="DC1" evidence="3">
    <location>
        <begin position="8"/>
        <end position="52"/>
    </location>
</feature>
<feature type="region of interest" description="Disordered" evidence="2">
    <location>
        <begin position="188"/>
        <end position="381"/>
    </location>
</feature>
<reference evidence="4 5" key="1">
    <citation type="submission" date="2024-04" db="EMBL/GenBank/DDBJ databases">
        <title>The reference genome of an endangered Asteraceae, Deinandra increscens subsp. villosa, native to the Central Coast of California.</title>
        <authorList>
            <person name="Guilliams M."/>
            <person name="Hasenstab-Lehman K."/>
            <person name="Meyer R."/>
            <person name="Mcevoy S."/>
        </authorList>
    </citation>
    <scope>NUCLEOTIDE SEQUENCE [LARGE SCALE GENOMIC DNA]</scope>
    <source>
        <tissue evidence="4">Leaf</tissue>
    </source>
</reference>
<evidence type="ECO:0000256" key="2">
    <source>
        <dbReference type="SAM" id="MobiDB-lite"/>
    </source>
</evidence>
<dbReference type="SUPFAM" id="SSF57889">
    <property type="entry name" value="Cysteine-rich domain"/>
    <property type="match status" value="3"/>
</dbReference>
<feature type="domain" description="DC1" evidence="3">
    <location>
        <begin position="512"/>
        <end position="561"/>
    </location>
</feature>
<evidence type="ECO:0000313" key="4">
    <source>
        <dbReference type="EMBL" id="KAK9051596.1"/>
    </source>
</evidence>
<dbReference type="PANTHER" id="PTHR46288">
    <property type="entry name" value="PHORBOL-ESTER/DAG-TYPE DOMAIN-CONTAINING PROTEIN"/>
    <property type="match status" value="1"/>
</dbReference>
<feature type="compositionally biased region" description="Polar residues" evidence="2">
    <location>
        <begin position="365"/>
        <end position="381"/>
    </location>
</feature>
<dbReference type="Proteomes" id="UP001408789">
    <property type="component" value="Unassembled WGS sequence"/>
</dbReference>
<feature type="compositionally biased region" description="Polar residues" evidence="2">
    <location>
        <begin position="263"/>
        <end position="358"/>
    </location>
</feature>
<organism evidence="4 5">
    <name type="scientific">Deinandra increscens subsp. villosa</name>
    <dbReference type="NCBI Taxonomy" id="3103831"/>
    <lineage>
        <taxon>Eukaryota</taxon>
        <taxon>Viridiplantae</taxon>
        <taxon>Streptophyta</taxon>
        <taxon>Embryophyta</taxon>
        <taxon>Tracheophyta</taxon>
        <taxon>Spermatophyta</taxon>
        <taxon>Magnoliopsida</taxon>
        <taxon>eudicotyledons</taxon>
        <taxon>Gunneridae</taxon>
        <taxon>Pentapetalae</taxon>
        <taxon>asterids</taxon>
        <taxon>campanulids</taxon>
        <taxon>Asterales</taxon>
        <taxon>Asteraceae</taxon>
        <taxon>Asteroideae</taxon>
        <taxon>Heliantheae alliance</taxon>
        <taxon>Madieae</taxon>
        <taxon>Madiinae</taxon>
        <taxon>Deinandra</taxon>
    </lineage>
</organism>
<proteinExistence type="predicted"/>
<evidence type="ECO:0000259" key="3">
    <source>
        <dbReference type="Pfam" id="PF03107"/>
    </source>
</evidence>
<accession>A0AAP0C7K7</accession>
<gene>
    <name evidence="4" type="ORF">SSX86_028223</name>
</gene>
<evidence type="ECO:0000256" key="1">
    <source>
        <dbReference type="ARBA" id="ARBA00022737"/>
    </source>
</evidence>
<dbReference type="InterPro" id="IPR046349">
    <property type="entry name" value="C1-like_sf"/>
</dbReference>
<feature type="domain" description="DC1" evidence="3">
    <location>
        <begin position="451"/>
        <end position="501"/>
    </location>
</feature>
<feature type="compositionally biased region" description="Polar residues" evidence="2">
    <location>
        <begin position="212"/>
        <end position="251"/>
    </location>
</feature>
<keyword evidence="1" id="KW-0677">Repeat</keyword>
<dbReference type="InterPro" id="IPR004146">
    <property type="entry name" value="DC1"/>
</dbReference>
<evidence type="ECO:0000313" key="5">
    <source>
        <dbReference type="Proteomes" id="UP001408789"/>
    </source>
</evidence>
<sequence>MDQGYKHFSHLHNLIMHQMPEGIDVPCSGCHSSATGTVYVCWQCNFFLHDQCYRATRSLKHPSHPPHPLTLVPYPTYHSNSFYCNSCEIIGTGFSYSCADCEFDLHVQCAYSISGATSFFENAHQFQELLPPGWNGNAQYHSMSHDLAYSQNSTTNALDPFMAHNLASVSIPMGLLVGQTGPFVSNTTNYPPNMFPSSQDPTMLQGGPAVSVPTSSLNRTSSSQYPSIDQSRPSFSDPNPLNQIPSVQDPSMHQDGPSAPIIPTNSNDGITSSQYPYKDQTGASFSDPTNPQDQFTSVQGPSMPQNQPSVSVPTNYQLNSTPCTEDHSTPQTSRPSVSIPTSSHNSSAQFPSLEQTRPSVPIPTNPSDSITTSHDPSILSDQNGLKDKQIIHFSHPHILSSVSLQEDEETEVICSGCEETLVGNGYSCVEPDCNFRLHESCFHLKKQIHHKSHPEHPLTLLLLALNGKKDGEFTCNACFSDGTGFTYHCSICIFDLHIQCVSLPETAKRDDHKHMLKLFYSCPVKDEEFTFSCDVCHGEVQKDRWVYFCESCDYGTHLGCVDCEECERDSILDAQAHLQRLQIRMEMARQQSQFMASLAASISNSYV</sequence>
<dbReference type="CDD" id="cd15489">
    <property type="entry name" value="PHD_SF"/>
    <property type="match status" value="1"/>
</dbReference>
<comment type="caution">
    <text evidence="4">The sequence shown here is derived from an EMBL/GenBank/DDBJ whole genome shotgun (WGS) entry which is preliminary data.</text>
</comment>
<protein>
    <recommendedName>
        <fullName evidence="3">DC1 domain-containing protein</fullName>
    </recommendedName>
</protein>
<feature type="compositionally biased region" description="Polar residues" evidence="2">
    <location>
        <begin position="188"/>
        <end position="202"/>
    </location>
</feature>